<name>A0A853BAC5_9PSEU</name>
<keyword evidence="7" id="KW-1185">Reference proteome</keyword>
<dbReference type="InterPro" id="IPR000914">
    <property type="entry name" value="SBP_5_dom"/>
</dbReference>
<proteinExistence type="inferred from homology"/>
<dbReference type="InterPro" id="IPR039424">
    <property type="entry name" value="SBP_5"/>
</dbReference>
<evidence type="ECO:0000256" key="4">
    <source>
        <dbReference type="SAM" id="SignalP"/>
    </source>
</evidence>
<feature type="signal peptide" evidence="4">
    <location>
        <begin position="1"/>
        <end position="26"/>
    </location>
</feature>
<evidence type="ECO:0000256" key="3">
    <source>
        <dbReference type="ARBA" id="ARBA00022729"/>
    </source>
</evidence>
<dbReference type="Proteomes" id="UP000549616">
    <property type="component" value="Unassembled WGS sequence"/>
</dbReference>
<dbReference type="Pfam" id="PF00496">
    <property type="entry name" value="SBP_bac_5"/>
    <property type="match status" value="1"/>
</dbReference>
<dbReference type="PANTHER" id="PTHR30290:SF9">
    <property type="entry name" value="OLIGOPEPTIDE-BINDING PROTEIN APPA"/>
    <property type="match status" value="1"/>
</dbReference>
<keyword evidence="3 4" id="KW-0732">Signal</keyword>
<dbReference type="SUPFAM" id="SSF53850">
    <property type="entry name" value="Periplasmic binding protein-like II"/>
    <property type="match status" value="1"/>
</dbReference>
<comment type="similarity">
    <text evidence="1">Belongs to the bacterial solute-binding protein 5 family.</text>
</comment>
<feature type="domain" description="Solute-binding protein family 5" evidence="5">
    <location>
        <begin position="74"/>
        <end position="416"/>
    </location>
</feature>
<accession>A0A853BAC5</accession>
<comment type="caution">
    <text evidence="6">The sequence shown here is derived from an EMBL/GenBank/DDBJ whole genome shotgun (WGS) entry which is preliminary data.</text>
</comment>
<evidence type="ECO:0000256" key="2">
    <source>
        <dbReference type="ARBA" id="ARBA00022448"/>
    </source>
</evidence>
<dbReference type="PANTHER" id="PTHR30290">
    <property type="entry name" value="PERIPLASMIC BINDING COMPONENT OF ABC TRANSPORTER"/>
    <property type="match status" value="1"/>
</dbReference>
<dbReference type="GO" id="GO:0015833">
    <property type="term" value="P:peptide transport"/>
    <property type="evidence" value="ECO:0007669"/>
    <property type="project" value="TreeGrafter"/>
</dbReference>
<evidence type="ECO:0000256" key="1">
    <source>
        <dbReference type="ARBA" id="ARBA00005695"/>
    </source>
</evidence>
<evidence type="ECO:0000313" key="7">
    <source>
        <dbReference type="Proteomes" id="UP000549616"/>
    </source>
</evidence>
<dbReference type="EMBL" id="JACCFK010000001">
    <property type="protein sequence ID" value="NYI91702.1"/>
    <property type="molecule type" value="Genomic_DNA"/>
</dbReference>
<dbReference type="PROSITE" id="PS51257">
    <property type="entry name" value="PROKAR_LIPOPROTEIN"/>
    <property type="match status" value="1"/>
</dbReference>
<evidence type="ECO:0000259" key="5">
    <source>
        <dbReference type="Pfam" id="PF00496"/>
    </source>
</evidence>
<organism evidence="6 7">
    <name type="scientific">Amycolatopsis endophytica</name>
    <dbReference type="NCBI Taxonomy" id="860233"/>
    <lineage>
        <taxon>Bacteria</taxon>
        <taxon>Bacillati</taxon>
        <taxon>Actinomycetota</taxon>
        <taxon>Actinomycetes</taxon>
        <taxon>Pseudonocardiales</taxon>
        <taxon>Pseudonocardiaceae</taxon>
        <taxon>Amycolatopsis</taxon>
    </lineage>
</organism>
<dbReference type="RefSeq" id="WP_179775559.1">
    <property type="nucleotide sequence ID" value="NZ_JACCFK010000001.1"/>
</dbReference>
<evidence type="ECO:0000313" key="6">
    <source>
        <dbReference type="EMBL" id="NYI91702.1"/>
    </source>
</evidence>
<feature type="chain" id="PRO_5032291701" evidence="4">
    <location>
        <begin position="27"/>
        <end position="516"/>
    </location>
</feature>
<gene>
    <name evidence="6" type="ORF">HNR02_005025</name>
</gene>
<reference evidence="6 7" key="1">
    <citation type="submission" date="2020-07" db="EMBL/GenBank/DDBJ databases">
        <title>Sequencing the genomes of 1000 actinobacteria strains.</title>
        <authorList>
            <person name="Klenk H.-P."/>
        </authorList>
    </citation>
    <scope>NUCLEOTIDE SEQUENCE [LARGE SCALE GENOMIC DNA]</scope>
    <source>
        <strain evidence="6 7">DSM 104006</strain>
    </source>
</reference>
<dbReference type="Gene3D" id="3.40.190.10">
    <property type="entry name" value="Periplasmic binding protein-like II"/>
    <property type="match status" value="1"/>
</dbReference>
<protein>
    <submittedName>
        <fullName evidence="6">Peptide/nickel transport system substrate-binding protein</fullName>
    </submittedName>
</protein>
<dbReference type="AlphaFoldDB" id="A0A853BAC5"/>
<keyword evidence="2" id="KW-0813">Transport</keyword>
<dbReference type="Gene3D" id="3.10.105.10">
    <property type="entry name" value="Dipeptide-binding Protein, Domain 3"/>
    <property type="match status" value="1"/>
</dbReference>
<sequence>MIRRSLLALLGVVALAVAGCAGGSSANEPGTLTVQFSGPPISGLDPAKSSGGQSMIYSTLAYDSLIFAKPDGTLAPDLATSWEWLDDAYRVFQLTLREGVVFSDGAPMTAEGVARWLHYYRDAKSTLSSNLQMMTSATAVDAHTVRIELNEPHPDLPWVLSQLYGGGMVANPSAMTRPGSLDMATNGTGPYVLDPGQSVSGDHYTYVRNARYWNPSVVYYDKVVIKAISDPNTVVSAVASGQIDVASGKPLTAPTAEDSGATVTSAPGAVWALYLLDRAGTLAPPLAKTEVRQAINLAIDRGPITKALNPNGYAVPTAQMGLPQQEGFRPELDTYYPYDPARARDLLARAGYPDGFRFTVLCSNTLSTCPLAQAVASSLGDIGITVDIDAENEISSFNQKFRGGKAPAVIFSNQTTAFMAARALSHRDVLANPFNSSDPRVSADYDRVAASSGDQQGAAYADLVRDFADLGWFAPVYRTETILFSSGVDNVALKPKAPTYYTAVDPTGTASWRPAS</sequence>
<dbReference type="GO" id="GO:1904680">
    <property type="term" value="F:peptide transmembrane transporter activity"/>
    <property type="evidence" value="ECO:0007669"/>
    <property type="project" value="TreeGrafter"/>
</dbReference>